<evidence type="ECO:0000256" key="9">
    <source>
        <dbReference type="SAM" id="MobiDB-lite"/>
    </source>
</evidence>
<dbReference type="Pfam" id="PF02225">
    <property type="entry name" value="PA"/>
    <property type="match status" value="1"/>
</dbReference>
<proteinExistence type="predicted"/>
<dbReference type="InterPro" id="IPR013083">
    <property type="entry name" value="Znf_RING/FYVE/PHD"/>
</dbReference>
<dbReference type="Gene3D" id="3.30.40.10">
    <property type="entry name" value="Zinc/RING finger domain, C3HC4 (zinc finger)"/>
    <property type="match status" value="1"/>
</dbReference>
<evidence type="ECO:0000256" key="5">
    <source>
        <dbReference type="ARBA" id="ARBA00022833"/>
    </source>
</evidence>
<evidence type="ECO:0000256" key="7">
    <source>
        <dbReference type="ARBA" id="ARBA00023136"/>
    </source>
</evidence>
<evidence type="ECO:0000256" key="3">
    <source>
        <dbReference type="ARBA" id="ARBA00022723"/>
    </source>
</evidence>
<dbReference type="STRING" id="282301.A0A267FDA1"/>
<comment type="subcellular location">
    <subcellularLocation>
        <location evidence="1">Membrane</location>
    </subcellularLocation>
</comment>
<keyword evidence="4 8" id="KW-0863">Zinc-finger</keyword>
<dbReference type="FunFam" id="3.30.40.10:FF:000824">
    <property type="entry name" value="E3 ubiquitin-protein ligase RNF13"/>
    <property type="match status" value="1"/>
</dbReference>
<evidence type="ECO:0000256" key="8">
    <source>
        <dbReference type="PROSITE-ProRule" id="PRU00175"/>
    </source>
</evidence>
<accession>A0A267FDA1</accession>
<feature type="compositionally biased region" description="Low complexity" evidence="9">
    <location>
        <begin position="343"/>
        <end position="358"/>
    </location>
</feature>
<reference evidence="13 14" key="1">
    <citation type="submission" date="2017-06" db="EMBL/GenBank/DDBJ databases">
        <title>A platform for efficient transgenesis in Macrostomum lignano, a flatworm model organism for stem cell research.</title>
        <authorList>
            <person name="Berezikov E."/>
        </authorList>
    </citation>
    <scope>NUCLEOTIDE SEQUENCE [LARGE SCALE GENOMIC DNA]</scope>
    <source>
        <strain evidence="13">DV1</strain>
        <tissue evidence="13">Whole organism</tissue>
    </source>
</reference>
<evidence type="ECO:0000259" key="12">
    <source>
        <dbReference type="PROSITE" id="PS50089"/>
    </source>
</evidence>
<dbReference type="EMBL" id="NIVC01001143">
    <property type="protein sequence ID" value="PAA71736.1"/>
    <property type="molecule type" value="Genomic_DNA"/>
</dbReference>
<evidence type="ECO:0000256" key="10">
    <source>
        <dbReference type="SAM" id="Phobius"/>
    </source>
</evidence>
<dbReference type="PANTHER" id="PTHR45931">
    <property type="entry name" value="SI:CH211-59O9.10"/>
    <property type="match status" value="1"/>
</dbReference>
<dbReference type="OrthoDB" id="8062037at2759"/>
<comment type="caution">
    <text evidence="13">The sequence shown here is derived from an EMBL/GenBank/DDBJ whole genome shotgun (WGS) entry which is preliminary data.</text>
</comment>
<dbReference type="SMART" id="SM00184">
    <property type="entry name" value="RING"/>
    <property type="match status" value="1"/>
</dbReference>
<feature type="compositionally biased region" description="Gly residues" evidence="9">
    <location>
        <begin position="321"/>
        <end position="336"/>
    </location>
</feature>
<gene>
    <name evidence="13" type="ORF">BOX15_Mlig021910g1</name>
</gene>
<feature type="non-terminal residue" evidence="13">
    <location>
        <position position="1"/>
    </location>
</feature>
<keyword evidence="3" id="KW-0479">Metal-binding</keyword>
<evidence type="ECO:0000313" key="13">
    <source>
        <dbReference type="EMBL" id="PAA71736.1"/>
    </source>
</evidence>
<evidence type="ECO:0000256" key="6">
    <source>
        <dbReference type="ARBA" id="ARBA00022989"/>
    </source>
</evidence>
<protein>
    <recommendedName>
        <fullName evidence="12">RING-type domain-containing protein</fullName>
    </recommendedName>
</protein>
<feature type="chain" id="PRO_5012199148" description="RING-type domain-containing protein" evidence="11">
    <location>
        <begin position="21"/>
        <end position="377"/>
    </location>
</feature>
<evidence type="ECO:0000256" key="1">
    <source>
        <dbReference type="ARBA" id="ARBA00004370"/>
    </source>
</evidence>
<keyword evidence="14" id="KW-1185">Reference proteome</keyword>
<feature type="domain" description="RING-type" evidence="12">
    <location>
        <begin position="236"/>
        <end position="278"/>
    </location>
</feature>
<keyword evidence="5" id="KW-0862">Zinc</keyword>
<keyword evidence="2 10" id="KW-0812">Transmembrane</keyword>
<dbReference type="GO" id="GO:0006511">
    <property type="term" value="P:ubiquitin-dependent protein catabolic process"/>
    <property type="evidence" value="ECO:0007669"/>
    <property type="project" value="TreeGrafter"/>
</dbReference>
<dbReference type="GO" id="GO:0061630">
    <property type="term" value="F:ubiquitin protein ligase activity"/>
    <property type="evidence" value="ECO:0007669"/>
    <property type="project" value="TreeGrafter"/>
</dbReference>
<name>A0A267FDA1_9PLAT</name>
<evidence type="ECO:0000256" key="4">
    <source>
        <dbReference type="ARBA" id="ARBA00022771"/>
    </source>
</evidence>
<evidence type="ECO:0000313" key="14">
    <source>
        <dbReference type="Proteomes" id="UP000215902"/>
    </source>
</evidence>
<dbReference type="GO" id="GO:0016020">
    <property type="term" value="C:membrane"/>
    <property type="evidence" value="ECO:0007669"/>
    <property type="project" value="UniProtKB-SubCell"/>
</dbReference>
<keyword evidence="6 10" id="KW-1133">Transmembrane helix</keyword>
<feature type="transmembrane region" description="Helical" evidence="10">
    <location>
        <begin position="178"/>
        <end position="202"/>
    </location>
</feature>
<keyword evidence="11" id="KW-0732">Signal</keyword>
<dbReference type="AlphaFoldDB" id="A0A267FDA1"/>
<evidence type="ECO:0000256" key="11">
    <source>
        <dbReference type="SAM" id="SignalP"/>
    </source>
</evidence>
<keyword evidence="7 10" id="KW-0472">Membrane</keyword>
<dbReference type="PROSITE" id="PS50089">
    <property type="entry name" value="ZF_RING_2"/>
    <property type="match status" value="1"/>
</dbReference>
<dbReference type="Proteomes" id="UP000215902">
    <property type="component" value="Unassembled WGS sequence"/>
</dbReference>
<dbReference type="Pfam" id="PF13639">
    <property type="entry name" value="zf-RING_2"/>
    <property type="match status" value="1"/>
</dbReference>
<dbReference type="PANTHER" id="PTHR45931:SF20">
    <property type="entry name" value="RING-TYPE E3 UBIQUITIN TRANSFERASE"/>
    <property type="match status" value="1"/>
</dbReference>
<dbReference type="Gene3D" id="3.50.30.30">
    <property type="match status" value="1"/>
</dbReference>
<sequence>LMSFAIRALVLLGCIWPAFCGAKLRIFVVDSTNNDTVDSCYAEPANFGPVQLLGSFRALPLSAEPINGCANMQRPPHSLNGTAVRWAAVINRDLPGRSACYFDTKVLNAQAAGFGLAIIVNYEEALSGMDASDHGNRVQIPAAMVTESCGYLLRQYARHEERFYLTFWLAFPLDFRAYVIPFITIVSVCFLFFTSLWIAKWYRDWRQRQKNRLTRSSLKKLEQKKFDKATDPYECCAICLEDYEQGDKLRILPCNHAYHQACIDPWLLKSRSVCPVCKRRVFPRQPGSDSESSETEDAAGGGGGGGSSAAVSSDERTPLLGGSGSGAEGGSSGGGTFDAPGPSSSDAQQQQQVTVQVSVHHESAPASSRQRGGNHLV</sequence>
<organism evidence="13 14">
    <name type="scientific">Macrostomum lignano</name>
    <dbReference type="NCBI Taxonomy" id="282301"/>
    <lineage>
        <taxon>Eukaryota</taxon>
        <taxon>Metazoa</taxon>
        <taxon>Spiralia</taxon>
        <taxon>Lophotrochozoa</taxon>
        <taxon>Platyhelminthes</taxon>
        <taxon>Rhabditophora</taxon>
        <taxon>Macrostomorpha</taxon>
        <taxon>Macrostomida</taxon>
        <taxon>Macrostomidae</taxon>
        <taxon>Macrostomum</taxon>
    </lineage>
</organism>
<dbReference type="InterPro" id="IPR003137">
    <property type="entry name" value="PA_domain"/>
</dbReference>
<feature type="region of interest" description="Disordered" evidence="9">
    <location>
        <begin position="283"/>
        <end position="377"/>
    </location>
</feature>
<dbReference type="SUPFAM" id="SSF57850">
    <property type="entry name" value="RING/U-box"/>
    <property type="match status" value="1"/>
</dbReference>
<dbReference type="GO" id="GO:0005634">
    <property type="term" value="C:nucleus"/>
    <property type="evidence" value="ECO:0007669"/>
    <property type="project" value="TreeGrafter"/>
</dbReference>
<dbReference type="InterPro" id="IPR051834">
    <property type="entry name" value="RING_finger_E3_ligase"/>
</dbReference>
<dbReference type="InterPro" id="IPR001841">
    <property type="entry name" value="Znf_RING"/>
</dbReference>
<evidence type="ECO:0000256" key="2">
    <source>
        <dbReference type="ARBA" id="ARBA00022692"/>
    </source>
</evidence>
<feature type="signal peptide" evidence="11">
    <location>
        <begin position="1"/>
        <end position="20"/>
    </location>
</feature>
<dbReference type="GO" id="GO:0008270">
    <property type="term" value="F:zinc ion binding"/>
    <property type="evidence" value="ECO:0007669"/>
    <property type="project" value="UniProtKB-KW"/>
</dbReference>